<dbReference type="InterPro" id="IPR001466">
    <property type="entry name" value="Beta-lactam-related"/>
</dbReference>
<sequence length="450" mass="47940">MKLGMRALLGWALMGSGMMQAMAEAPAPASVQLDRELAAVVNDAQHPLSGLSVLAIRDGKVAYQQQFGLRRIDTAGTGVTAPVTAATMFRIASISKMMTTFGLMKLVEEGKLDLDADVSTYLGFPLRNPNAPGSAITLRHLLSHTSSLRDDAGYSWGTDTKLADVLQPGGGKYGAGAMWAQGRNAAPGAYFTYCNLNWGVIGTIMERVSGERFDRLMKRLLLAPMGLRGGYNTSEFSPAEVADTATLYRKRTTDTEIWNPAGPWIAQVDNYGVVAPAAPAGIASYVIGSNATLFSPTGGMRISAPDMGKIMLMLINGGRHEGKQILKPETIKLMFSEQWTYKENGGGNGDTLRGLYHSWGLGAQRFADTPGAGNRLVQGGGFSAVGHLGEAYGLVSTFAVDLAGRNGLVSLIGGFGTDPEQYPGRYSALVRSEELILTALYRRAVLGKTD</sequence>
<feature type="signal peptide" evidence="1">
    <location>
        <begin position="1"/>
        <end position="23"/>
    </location>
</feature>
<evidence type="ECO:0000313" key="4">
    <source>
        <dbReference type="Proteomes" id="UP000450676"/>
    </source>
</evidence>
<dbReference type="PANTHER" id="PTHR43283">
    <property type="entry name" value="BETA-LACTAMASE-RELATED"/>
    <property type="match status" value="1"/>
</dbReference>
<dbReference type="PANTHER" id="PTHR43283:SF3">
    <property type="entry name" value="BETA-LACTAMASE FAMILY PROTEIN (AFU_ORTHOLOGUE AFUA_5G07500)"/>
    <property type="match status" value="1"/>
</dbReference>
<dbReference type="InterPro" id="IPR012338">
    <property type="entry name" value="Beta-lactam/transpept-like"/>
</dbReference>
<gene>
    <name evidence="3" type="ORF">GTP77_01300</name>
</gene>
<dbReference type="EMBL" id="WWCU01000001">
    <property type="protein sequence ID" value="MYN05967.1"/>
    <property type="molecule type" value="Genomic_DNA"/>
</dbReference>
<dbReference type="Gene3D" id="3.40.710.10">
    <property type="entry name" value="DD-peptidase/beta-lactamase superfamily"/>
    <property type="match status" value="1"/>
</dbReference>
<dbReference type="Proteomes" id="UP000450676">
    <property type="component" value="Unassembled WGS sequence"/>
</dbReference>
<keyword evidence="4" id="KW-1185">Reference proteome</keyword>
<protein>
    <submittedName>
        <fullName evidence="3">Serine hydrolase</fullName>
    </submittedName>
</protein>
<evidence type="ECO:0000259" key="2">
    <source>
        <dbReference type="Pfam" id="PF00144"/>
    </source>
</evidence>
<evidence type="ECO:0000313" key="3">
    <source>
        <dbReference type="EMBL" id="MYN05967.1"/>
    </source>
</evidence>
<keyword evidence="1" id="KW-0732">Signal</keyword>
<reference evidence="3 4" key="1">
    <citation type="submission" date="2019-12" db="EMBL/GenBank/DDBJ databases">
        <title>Novel species isolated from a subtropical stream in China.</title>
        <authorList>
            <person name="Lu H."/>
        </authorList>
    </citation>
    <scope>NUCLEOTIDE SEQUENCE [LARGE SCALE GENOMIC DNA]</scope>
    <source>
        <strain evidence="3 4">FT127W</strain>
    </source>
</reference>
<organism evidence="3 4">
    <name type="scientific">Pseudoduganella aquatica</name>
    <dbReference type="NCBI Taxonomy" id="2660641"/>
    <lineage>
        <taxon>Bacteria</taxon>
        <taxon>Pseudomonadati</taxon>
        <taxon>Pseudomonadota</taxon>
        <taxon>Betaproteobacteria</taxon>
        <taxon>Burkholderiales</taxon>
        <taxon>Oxalobacteraceae</taxon>
        <taxon>Telluria group</taxon>
        <taxon>Pseudoduganella</taxon>
    </lineage>
</organism>
<dbReference type="SUPFAM" id="SSF56601">
    <property type="entry name" value="beta-lactamase/transpeptidase-like"/>
    <property type="match status" value="1"/>
</dbReference>
<dbReference type="GO" id="GO:0016787">
    <property type="term" value="F:hydrolase activity"/>
    <property type="evidence" value="ECO:0007669"/>
    <property type="project" value="UniProtKB-KW"/>
</dbReference>
<comment type="caution">
    <text evidence="3">The sequence shown here is derived from an EMBL/GenBank/DDBJ whole genome shotgun (WGS) entry which is preliminary data.</text>
</comment>
<dbReference type="AlphaFoldDB" id="A0A7X4KKD4"/>
<feature type="chain" id="PRO_5031072973" evidence="1">
    <location>
        <begin position="24"/>
        <end position="450"/>
    </location>
</feature>
<keyword evidence="3" id="KW-0378">Hydrolase</keyword>
<name>A0A7X4KKD4_9BURK</name>
<evidence type="ECO:0000256" key="1">
    <source>
        <dbReference type="SAM" id="SignalP"/>
    </source>
</evidence>
<accession>A0A7X4KKD4</accession>
<dbReference type="Pfam" id="PF00144">
    <property type="entry name" value="Beta-lactamase"/>
    <property type="match status" value="1"/>
</dbReference>
<feature type="domain" description="Beta-lactamase-related" evidence="2">
    <location>
        <begin position="44"/>
        <end position="417"/>
    </location>
</feature>
<dbReference type="RefSeq" id="WP_161070350.1">
    <property type="nucleotide sequence ID" value="NZ_WWCU01000001.1"/>
</dbReference>
<proteinExistence type="predicted"/>
<dbReference type="InterPro" id="IPR050789">
    <property type="entry name" value="Diverse_Enzym_Activities"/>
</dbReference>